<protein>
    <submittedName>
        <fullName evidence="2">Uncharacterized protein</fullName>
    </submittedName>
</protein>
<dbReference type="OrthoDB" id="4962371at2"/>
<evidence type="ECO:0000256" key="1">
    <source>
        <dbReference type="SAM" id="MobiDB-lite"/>
    </source>
</evidence>
<comment type="caution">
    <text evidence="2">The sequence shown here is derived from an EMBL/GenBank/DDBJ whole genome shotgun (WGS) entry which is preliminary data.</text>
</comment>
<accession>A0A4Y8WWY9</accession>
<evidence type="ECO:0000313" key="2">
    <source>
        <dbReference type="EMBL" id="MBB4883540.1"/>
    </source>
</evidence>
<sequence length="216" mass="23515">MGARLALTLYAEWSLHLTPLEMNAAVRMALTARDDGAPPLYYGGWEDIAEALGYRTPGAEHESVRRQTQRVVTKLGRKGLITSSGQARPRVRAEYALNVDPLHRFEPTGKGKAVTWTRVPRADPRLVESRPSPANGGLPESGMRDSQSPALGDCQSPPKETLQETHQEGQGQRHPAHHAEHDAPDSSDTGREALALYALDLPTPEQLGMGEWSASA</sequence>
<evidence type="ECO:0000313" key="3">
    <source>
        <dbReference type="Proteomes" id="UP000560081"/>
    </source>
</evidence>
<dbReference type="AlphaFoldDB" id="A0A4Y8WWY9"/>
<keyword evidence="3" id="KW-1185">Reference proteome</keyword>
<gene>
    <name evidence="2" type="ORF">BJ976_001891</name>
</gene>
<reference evidence="2 3" key="1">
    <citation type="submission" date="2020-08" db="EMBL/GenBank/DDBJ databases">
        <title>Sequencing the genomes of 1000 actinobacteria strains.</title>
        <authorList>
            <person name="Klenk H.-P."/>
        </authorList>
    </citation>
    <scope>NUCLEOTIDE SEQUENCE [LARGE SCALE GENOMIC DNA]</scope>
    <source>
        <strain evidence="2 3">DSM 19079</strain>
    </source>
</reference>
<name>A0A4Y8WWY9_9MICC</name>
<dbReference type="RefSeq" id="WP_135030683.1">
    <property type="nucleotide sequence ID" value="NZ_BMLA01000016.1"/>
</dbReference>
<organism evidence="2 3">
    <name type="scientific">Micrococcus flavus</name>
    <dbReference type="NCBI Taxonomy" id="384602"/>
    <lineage>
        <taxon>Bacteria</taxon>
        <taxon>Bacillati</taxon>
        <taxon>Actinomycetota</taxon>
        <taxon>Actinomycetes</taxon>
        <taxon>Micrococcales</taxon>
        <taxon>Micrococcaceae</taxon>
        <taxon>Micrococcus</taxon>
    </lineage>
</organism>
<dbReference type="Proteomes" id="UP000560081">
    <property type="component" value="Unassembled WGS sequence"/>
</dbReference>
<feature type="region of interest" description="Disordered" evidence="1">
    <location>
        <begin position="113"/>
        <end position="216"/>
    </location>
</feature>
<dbReference type="EMBL" id="JACHMC010000001">
    <property type="protein sequence ID" value="MBB4883540.1"/>
    <property type="molecule type" value="Genomic_DNA"/>
</dbReference>
<feature type="compositionally biased region" description="Basic and acidic residues" evidence="1">
    <location>
        <begin position="177"/>
        <end position="191"/>
    </location>
</feature>
<proteinExistence type="predicted"/>